<evidence type="ECO:0000313" key="2">
    <source>
        <dbReference type="EMBL" id="WPJ97480.1"/>
    </source>
</evidence>
<dbReference type="Proteomes" id="UP001324993">
    <property type="component" value="Chromosome"/>
</dbReference>
<dbReference type="Pfam" id="PF14316">
    <property type="entry name" value="DUF4381"/>
    <property type="match status" value="1"/>
</dbReference>
<feature type="transmembrane region" description="Helical" evidence="1">
    <location>
        <begin position="37"/>
        <end position="58"/>
    </location>
</feature>
<dbReference type="InterPro" id="IPR025489">
    <property type="entry name" value="DUF4381"/>
</dbReference>
<accession>A0ABZ0RR72</accession>
<name>A0ABZ0RR72_9BACT</name>
<evidence type="ECO:0000256" key="1">
    <source>
        <dbReference type="SAM" id="Phobius"/>
    </source>
</evidence>
<protein>
    <submittedName>
        <fullName evidence="2">DUF4381 family protein</fullName>
    </submittedName>
</protein>
<dbReference type="EMBL" id="CP138858">
    <property type="protein sequence ID" value="WPJ97480.1"/>
    <property type="molecule type" value="Genomic_DNA"/>
</dbReference>
<keyword evidence="1" id="KW-0472">Membrane</keyword>
<proteinExistence type="predicted"/>
<reference evidence="2 3" key="1">
    <citation type="submission" date="2023-11" db="EMBL/GenBank/DDBJ databases">
        <title>Coraliomargarita sp. nov., isolated from marine algae.</title>
        <authorList>
            <person name="Lee J.K."/>
            <person name="Baek J.H."/>
            <person name="Kim J.M."/>
            <person name="Choi D.G."/>
            <person name="Jeon C.O."/>
        </authorList>
    </citation>
    <scope>NUCLEOTIDE SEQUENCE [LARGE SCALE GENOMIC DNA]</scope>
    <source>
        <strain evidence="2 3">J2-16</strain>
    </source>
</reference>
<dbReference type="RefSeq" id="WP_319834323.1">
    <property type="nucleotide sequence ID" value="NZ_CP138858.1"/>
</dbReference>
<keyword evidence="1" id="KW-1133">Transmembrane helix</keyword>
<organism evidence="2 3">
    <name type="scientific">Coraliomargarita algicola</name>
    <dbReference type="NCBI Taxonomy" id="3092156"/>
    <lineage>
        <taxon>Bacteria</taxon>
        <taxon>Pseudomonadati</taxon>
        <taxon>Verrucomicrobiota</taxon>
        <taxon>Opitutia</taxon>
        <taxon>Puniceicoccales</taxon>
        <taxon>Coraliomargaritaceae</taxon>
        <taxon>Coraliomargarita</taxon>
    </lineage>
</organism>
<keyword evidence="3" id="KW-1185">Reference proteome</keyword>
<keyword evidence="1" id="KW-0812">Transmembrane</keyword>
<evidence type="ECO:0000313" key="3">
    <source>
        <dbReference type="Proteomes" id="UP001324993"/>
    </source>
</evidence>
<sequence>MFLAQLPASAPKLPALPEGPTFERVRGPIEIPSYEPWQITLAILATIFFLAILTWQILRNRRKTSTPTPPYQVALAELETAEQLTDNDDERFAILCSQALRRYLEDALHLHSRARTSQEFLHNLKGNPHLDQNFQDTLAETLTQFDQIKFAQKPVSQEVRIHISTTVRQLIEQAHTITQEEGTHK</sequence>
<gene>
    <name evidence="2" type="ORF">SH580_07125</name>
</gene>